<dbReference type="RefSeq" id="WP_122133994.1">
    <property type="nucleotide sequence ID" value="NZ_CP134819.1"/>
</dbReference>
<dbReference type="EMBL" id="QSCS01000002">
    <property type="protein sequence ID" value="RGY29550.1"/>
    <property type="molecule type" value="Genomic_DNA"/>
</dbReference>
<name>A0A413JCL2_9BACE</name>
<accession>A0A413JCL2</accession>
<dbReference type="AlphaFoldDB" id="A0A413JCL2"/>
<sequence>MKNKKIMVTKILSEKTRTTQVEAIAKEGEYEYQTTYSYNENGITRLQCCIIQKAKTDLGEQTVHAGYMTLEGDSKSMNFPTGIDIVPHISMFENILKEVNEGLITR</sequence>
<proteinExistence type="predicted"/>
<reference evidence="1 2" key="1">
    <citation type="submission" date="2018-08" db="EMBL/GenBank/DDBJ databases">
        <title>A genome reference for cultivated species of the human gut microbiota.</title>
        <authorList>
            <person name="Zou Y."/>
            <person name="Xue W."/>
            <person name="Luo G."/>
        </authorList>
    </citation>
    <scope>NUCLEOTIDE SEQUENCE [LARGE SCALE GENOMIC DNA]</scope>
    <source>
        <strain evidence="1 2">OF02-6LB</strain>
    </source>
</reference>
<protein>
    <submittedName>
        <fullName evidence="1">Uncharacterized protein</fullName>
    </submittedName>
</protein>
<organism evidence="1 2">
    <name type="scientific">Bacteroides caccae</name>
    <dbReference type="NCBI Taxonomy" id="47678"/>
    <lineage>
        <taxon>Bacteria</taxon>
        <taxon>Pseudomonadati</taxon>
        <taxon>Bacteroidota</taxon>
        <taxon>Bacteroidia</taxon>
        <taxon>Bacteroidales</taxon>
        <taxon>Bacteroidaceae</taxon>
        <taxon>Bacteroides</taxon>
    </lineage>
</organism>
<dbReference type="Proteomes" id="UP000284431">
    <property type="component" value="Unassembled WGS sequence"/>
</dbReference>
<evidence type="ECO:0000313" key="1">
    <source>
        <dbReference type="EMBL" id="RGY29550.1"/>
    </source>
</evidence>
<gene>
    <name evidence="1" type="ORF">DXA49_01845</name>
</gene>
<comment type="caution">
    <text evidence="1">The sequence shown here is derived from an EMBL/GenBank/DDBJ whole genome shotgun (WGS) entry which is preliminary data.</text>
</comment>
<evidence type="ECO:0000313" key="2">
    <source>
        <dbReference type="Proteomes" id="UP000284431"/>
    </source>
</evidence>